<evidence type="ECO:0000256" key="2">
    <source>
        <dbReference type="SAM" id="MobiDB-lite"/>
    </source>
</evidence>
<feature type="domain" description="ZW10 C-terminal helical" evidence="3">
    <location>
        <begin position="785"/>
        <end position="929"/>
    </location>
</feature>
<dbReference type="GO" id="GO:0006888">
    <property type="term" value="P:endoplasmic reticulum to Golgi vesicle-mediated transport"/>
    <property type="evidence" value="ECO:0007669"/>
    <property type="project" value="TreeGrafter"/>
</dbReference>
<sequence>MSERVGTRLMTELMTIESRRRTTVTNGLLVICKTGQDSSRRVRQVQESARPCSRCSLVAVSRHVRGADCGGGGCPASQADTESWKAALGTHFLPRRVSIAQAHAAMPATVGDDDLSAAVLRSVESGAYPDSESIASAELPTTALPAILKGLNEARNRTRAKQLQVDIEESRATAQAIVKQAQDAENLRLQHDDATKKTALLRGELDFNTKLEGILEDVRDLAAELRTAQEALKLGKLEDGLRQLQHIEASLATFASISTTAPVEILQQRTDRLKSSLLEQVQSQWDEAFQFNRSTGTLAICQDSNVGALPMDTLVDVSGRLGLIEDSMQRFCRDLNDVILVPRLEPALNRASAALEFGDHTISVTNPVSSKGASSEMEDILRLAETLKQWMPFATERISKTLMPTITARLLLHRLNPLVPVSVDSVGEYQALLARVKDFADKLNSIGWQGTADLQEWANQAPRIWLAKRREATLEGIRALLSKGLHQRKAVERVETQLVSRGDVIPPQDAAGDDWNDWKDDEDTAETAETLADAPTVDDAVDESAWGWDEDGQAGADATEANAKAANGHDEHDDEDESAAWGWDEQPVQEVPPSPQKPRKPAAKENGHAAPPQERELTLRESYTTTAVPDELLAMIVQIAQDADRLRQPEFADAPVADAVVGLFSIPTLALAGFRALAPTFYQNLAAGNMLLYNDSVRLAEELKSFSGKQSAADAASQQPEKSWPSTRMKLDAEITALESFSRRAYGKEMDAQRTVLRDLLDGTQGFANCAEAPFASECENAVDMTADRVRAVAAEWSSILSRSALLQSLGSLLSTVINKMIADIEDMSDIAEDESKQLRRFCTDMSKLSDLFTQQNEKGEQSDMTGVYTPNWFKFQYLSEIMESSLADIKYLWNEGELRLEFEPDEIVDLVEALFAESDLRRRAIAEIRRG</sequence>
<dbReference type="GO" id="GO:0007094">
    <property type="term" value="P:mitotic spindle assembly checkpoint signaling"/>
    <property type="evidence" value="ECO:0007669"/>
    <property type="project" value="TreeGrafter"/>
</dbReference>
<proteinExistence type="predicted"/>
<organism evidence="4 5">
    <name type="scientific">Carpinus fangiana</name>
    <dbReference type="NCBI Taxonomy" id="176857"/>
    <lineage>
        <taxon>Eukaryota</taxon>
        <taxon>Viridiplantae</taxon>
        <taxon>Streptophyta</taxon>
        <taxon>Embryophyta</taxon>
        <taxon>Tracheophyta</taxon>
        <taxon>Spermatophyta</taxon>
        <taxon>Magnoliopsida</taxon>
        <taxon>eudicotyledons</taxon>
        <taxon>Gunneridae</taxon>
        <taxon>Pentapetalae</taxon>
        <taxon>rosids</taxon>
        <taxon>fabids</taxon>
        <taxon>Fagales</taxon>
        <taxon>Betulaceae</taxon>
        <taxon>Carpinus</taxon>
    </lineage>
</organism>
<dbReference type="Proteomes" id="UP000327013">
    <property type="component" value="Unassembled WGS sequence"/>
</dbReference>
<dbReference type="InterPro" id="IPR046362">
    <property type="entry name" value="Zw10/DSL1_C_sf"/>
</dbReference>
<dbReference type="InterPro" id="IPR055148">
    <property type="entry name" value="ZW10_C_2"/>
</dbReference>
<feature type="coiled-coil region" evidence="1">
    <location>
        <begin position="167"/>
        <end position="231"/>
    </location>
</feature>
<dbReference type="EMBL" id="VIBQ01000009">
    <property type="protein sequence ID" value="KAB8336723.1"/>
    <property type="molecule type" value="Genomic_DNA"/>
</dbReference>
<feature type="compositionally biased region" description="Acidic residues" evidence="2">
    <location>
        <begin position="511"/>
        <end position="526"/>
    </location>
</feature>
<dbReference type="PANTHER" id="PTHR12205">
    <property type="entry name" value="CENTROMERE/KINETOCHORE PROTEIN ZW10"/>
    <property type="match status" value="1"/>
</dbReference>
<gene>
    <name evidence="4" type="ORF">FH972_021032</name>
</gene>
<dbReference type="PANTHER" id="PTHR12205:SF0">
    <property type="entry name" value="CENTROMERE_KINETOCHORE PROTEIN ZW10 HOMOLOG"/>
    <property type="match status" value="1"/>
</dbReference>
<accession>A0A5N6KNJ0</accession>
<dbReference type="OrthoDB" id="534815at2759"/>
<comment type="caution">
    <text evidence="4">The sequence shown here is derived from an EMBL/GenBank/DDBJ whole genome shotgun (WGS) entry which is preliminary data.</text>
</comment>
<reference evidence="4 5" key="1">
    <citation type="submission" date="2019-06" db="EMBL/GenBank/DDBJ databases">
        <title>A chromosomal-level reference genome of Carpinus fangiana (Coryloideae, Betulaceae).</title>
        <authorList>
            <person name="Yang X."/>
            <person name="Wang Z."/>
            <person name="Zhang L."/>
            <person name="Hao G."/>
            <person name="Liu J."/>
            <person name="Yang Y."/>
        </authorList>
    </citation>
    <scope>NUCLEOTIDE SEQUENCE [LARGE SCALE GENOMIC DNA]</scope>
    <source>
        <strain evidence="4">Cfa_2016G</strain>
        <tissue evidence="4">Leaf</tissue>
    </source>
</reference>
<dbReference type="GO" id="GO:0005737">
    <property type="term" value="C:cytoplasm"/>
    <property type="evidence" value="ECO:0007669"/>
    <property type="project" value="GOC"/>
</dbReference>
<name>A0A5N6KNJ0_9ROSI</name>
<dbReference type="Gene3D" id="1.10.357.150">
    <property type="match status" value="1"/>
</dbReference>
<keyword evidence="1" id="KW-0175">Coiled coil</keyword>
<evidence type="ECO:0000313" key="5">
    <source>
        <dbReference type="Proteomes" id="UP000327013"/>
    </source>
</evidence>
<evidence type="ECO:0000313" key="4">
    <source>
        <dbReference type="EMBL" id="KAB8336723.1"/>
    </source>
</evidence>
<dbReference type="Pfam" id="PF22766">
    <property type="entry name" value="ZW10_C2"/>
    <property type="match status" value="1"/>
</dbReference>
<feature type="compositionally biased region" description="Low complexity" evidence="2">
    <location>
        <begin position="554"/>
        <end position="566"/>
    </location>
</feature>
<evidence type="ECO:0000256" key="1">
    <source>
        <dbReference type="SAM" id="Coils"/>
    </source>
</evidence>
<dbReference type="GO" id="GO:1990423">
    <property type="term" value="C:RZZ complex"/>
    <property type="evidence" value="ECO:0007669"/>
    <property type="project" value="TreeGrafter"/>
</dbReference>
<dbReference type="AlphaFoldDB" id="A0A5N6KNJ0"/>
<evidence type="ECO:0000259" key="3">
    <source>
        <dbReference type="Pfam" id="PF22766"/>
    </source>
</evidence>
<feature type="compositionally biased region" description="Basic and acidic residues" evidence="2">
    <location>
        <begin position="602"/>
        <end position="619"/>
    </location>
</feature>
<keyword evidence="5" id="KW-1185">Reference proteome</keyword>
<feature type="region of interest" description="Disordered" evidence="2">
    <location>
        <begin position="501"/>
        <end position="620"/>
    </location>
</feature>
<protein>
    <recommendedName>
        <fullName evidence="3">ZW10 C-terminal helical domain-containing protein</fullName>
    </recommendedName>
</protein>